<evidence type="ECO:0000313" key="10">
    <source>
        <dbReference type="EMBL" id="NYZ65328.1"/>
    </source>
</evidence>
<dbReference type="Gene3D" id="3.10.129.10">
    <property type="entry name" value="Hotdog Thioesterase"/>
    <property type="match status" value="1"/>
</dbReference>
<dbReference type="FunFam" id="3.10.129.10:FF:000001">
    <property type="entry name" value="3-hydroxyacyl-[acyl-carrier-protein] dehydratase FabZ"/>
    <property type="match status" value="1"/>
</dbReference>
<dbReference type="AlphaFoldDB" id="A0A853I3N3"/>
<dbReference type="PANTHER" id="PTHR30272">
    <property type="entry name" value="3-HYDROXYACYL-[ACYL-CARRIER-PROTEIN] DEHYDRATASE"/>
    <property type="match status" value="1"/>
</dbReference>
<dbReference type="GO" id="GO:0005737">
    <property type="term" value="C:cytoplasm"/>
    <property type="evidence" value="ECO:0007669"/>
    <property type="project" value="UniProtKB-SubCell"/>
</dbReference>
<dbReference type="EC" id="4.2.1.59" evidence="9"/>
<evidence type="ECO:0000256" key="4">
    <source>
        <dbReference type="ARBA" id="ARBA00022516"/>
    </source>
</evidence>
<evidence type="ECO:0000256" key="9">
    <source>
        <dbReference type="HAMAP-Rule" id="MF_00406"/>
    </source>
</evidence>
<comment type="function">
    <text evidence="8 9">Involved in unsaturated fatty acids biosynthesis. Catalyzes the dehydration of short chain beta-hydroxyacyl-ACPs and long chain saturated and unsaturated beta-hydroxyacyl-ACPs.</text>
</comment>
<evidence type="ECO:0000256" key="2">
    <source>
        <dbReference type="ARBA" id="ARBA00009174"/>
    </source>
</evidence>
<dbReference type="HAMAP" id="MF_00406">
    <property type="entry name" value="FabZ"/>
    <property type="match status" value="1"/>
</dbReference>
<organism evidence="10 11">
    <name type="scientific">Spartinivicinus marinus</name>
    <dbReference type="NCBI Taxonomy" id="2994442"/>
    <lineage>
        <taxon>Bacteria</taxon>
        <taxon>Pseudomonadati</taxon>
        <taxon>Pseudomonadota</taxon>
        <taxon>Gammaproteobacteria</taxon>
        <taxon>Oceanospirillales</taxon>
        <taxon>Zooshikellaceae</taxon>
        <taxon>Spartinivicinus</taxon>
    </lineage>
</organism>
<feature type="active site" evidence="9">
    <location>
        <position position="49"/>
    </location>
</feature>
<proteinExistence type="inferred from homology"/>
<evidence type="ECO:0000256" key="6">
    <source>
        <dbReference type="ARBA" id="ARBA00023098"/>
    </source>
</evidence>
<dbReference type="NCBIfam" id="TIGR01750">
    <property type="entry name" value="fabZ"/>
    <property type="match status" value="1"/>
</dbReference>
<dbReference type="InterPro" id="IPR010084">
    <property type="entry name" value="FabZ"/>
</dbReference>
<comment type="catalytic activity">
    <reaction evidence="9">
        <text>a (3R)-hydroxyacyl-[ACP] = a (2E)-enoyl-[ACP] + H2O</text>
        <dbReference type="Rhea" id="RHEA:13097"/>
        <dbReference type="Rhea" id="RHEA-COMP:9925"/>
        <dbReference type="Rhea" id="RHEA-COMP:9945"/>
        <dbReference type="ChEBI" id="CHEBI:15377"/>
        <dbReference type="ChEBI" id="CHEBI:78784"/>
        <dbReference type="ChEBI" id="CHEBI:78827"/>
        <dbReference type="EC" id="4.2.1.59"/>
    </reaction>
</comment>
<dbReference type="GO" id="GO:0016020">
    <property type="term" value="C:membrane"/>
    <property type="evidence" value="ECO:0007669"/>
    <property type="project" value="GOC"/>
</dbReference>
<dbReference type="RefSeq" id="WP_180567358.1">
    <property type="nucleotide sequence ID" value="NZ_JACCKB010000004.1"/>
</dbReference>
<evidence type="ECO:0000313" key="11">
    <source>
        <dbReference type="Proteomes" id="UP000569732"/>
    </source>
</evidence>
<dbReference type="CDD" id="cd01288">
    <property type="entry name" value="FabZ"/>
    <property type="match status" value="1"/>
</dbReference>
<keyword evidence="7 9" id="KW-0456">Lyase</keyword>
<reference evidence="10 11" key="1">
    <citation type="submission" date="2020-07" db="EMBL/GenBank/DDBJ databases">
        <title>Endozoicomonas sp. nov., isolated from sediment.</title>
        <authorList>
            <person name="Gu T."/>
        </authorList>
    </citation>
    <scope>NUCLEOTIDE SEQUENCE [LARGE SCALE GENOMIC DNA]</scope>
    <source>
        <strain evidence="10 11">SM1973</strain>
    </source>
</reference>
<keyword evidence="4 9" id="KW-0444">Lipid biosynthesis</keyword>
<evidence type="ECO:0000256" key="8">
    <source>
        <dbReference type="ARBA" id="ARBA00025049"/>
    </source>
</evidence>
<dbReference type="Proteomes" id="UP000569732">
    <property type="component" value="Unassembled WGS sequence"/>
</dbReference>
<keyword evidence="3 9" id="KW-0963">Cytoplasm</keyword>
<dbReference type="GO" id="GO:0006633">
    <property type="term" value="P:fatty acid biosynthetic process"/>
    <property type="evidence" value="ECO:0007669"/>
    <property type="project" value="UniProtKB-UniRule"/>
</dbReference>
<dbReference type="NCBIfam" id="NF000582">
    <property type="entry name" value="PRK00006.1"/>
    <property type="match status" value="1"/>
</dbReference>
<accession>A0A853I3N3</accession>
<sequence length="146" mass="16651">MMRVEEIKEFLPQRYPFLLVDRVVDLDLDAKTIKCYKNVSVNEDFFNGHFPQHPIMPGVLIVEAMAQAAGILGFKMSGKQREDNHVYYFAGADKVRFKQPVVPGDQLVLNATYKTEKRGIWKFYCEAVVDGKMVSSAEITCAKKEL</sequence>
<evidence type="ECO:0000256" key="1">
    <source>
        <dbReference type="ARBA" id="ARBA00004496"/>
    </source>
</evidence>
<comment type="similarity">
    <text evidence="2 9">Belongs to the thioester dehydratase family. FabZ subfamily.</text>
</comment>
<evidence type="ECO:0000256" key="7">
    <source>
        <dbReference type="ARBA" id="ARBA00023239"/>
    </source>
</evidence>
<dbReference type="GO" id="GO:0019171">
    <property type="term" value="F:(3R)-hydroxyacyl-[acyl-carrier-protein] dehydratase activity"/>
    <property type="evidence" value="ECO:0007669"/>
    <property type="project" value="UniProtKB-EC"/>
</dbReference>
<keyword evidence="5 9" id="KW-0441">Lipid A biosynthesis</keyword>
<comment type="subcellular location">
    <subcellularLocation>
        <location evidence="1 9">Cytoplasm</location>
    </subcellularLocation>
</comment>
<dbReference type="SUPFAM" id="SSF54637">
    <property type="entry name" value="Thioesterase/thiol ester dehydrase-isomerase"/>
    <property type="match status" value="1"/>
</dbReference>
<dbReference type="PANTHER" id="PTHR30272:SF1">
    <property type="entry name" value="3-HYDROXYACYL-[ACYL-CARRIER-PROTEIN] DEHYDRATASE"/>
    <property type="match status" value="1"/>
</dbReference>
<dbReference type="EMBL" id="JACCKB010000004">
    <property type="protein sequence ID" value="NYZ65328.1"/>
    <property type="molecule type" value="Genomic_DNA"/>
</dbReference>
<evidence type="ECO:0000256" key="5">
    <source>
        <dbReference type="ARBA" id="ARBA00022556"/>
    </source>
</evidence>
<keyword evidence="6 9" id="KW-0443">Lipid metabolism</keyword>
<gene>
    <name evidence="9 10" type="primary">fabZ</name>
    <name evidence="10" type="ORF">H0A36_04850</name>
</gene>
<comment type="caution">
    <text evidence="10">The sequence shown here is derived from an EMBL/GenBank/DDBJ whole genome shotgun (WGS) entry which is preliminary data.</text>
</comment>
<dbReference type="Pfam" id="PF07977">
    <property type="entry name" value="FabA"/>
    <property type="match status" value="1"/>
</dbReference>
<dbReference type="InterPro" id="IPR029069">
    <property type="entry name" value="HotDog_dom_sf"/>
</dbReference>
<dbReference type="GO" id="GO:0009245">
    <property type="term" value="P:lipid A biosynthetic process"/>
    <property type="evidence" value="ECO:0007669"/>
    <property type="project" value="UniProtKB-UniRule"/>
</dbReference>
<dbReference type="InterPro" id="IPR013114">
    <property type="entry name" value="FabA_FabZ"/>
</dbReference>
<protein>
    <recommendedName>
        <fullName evidence="9">3-hydroxyacyl-[acyl-carrier-protein] dehydratase FabZ</fullName>
        <ecNumber evidence="9">4.2.1.59</ecNumber>
    </recommendedName>
    <alternativeName>
        <fullName evidence="9">(3R)-hydroxymyristoyl-[acyl-carrier-protein] dehydratase</fullName>
        <shortName evidence="9">(3R)-hydroxymyristoyl-ACP dehydrase</shortName>
    </alternativeName>
    <alternativeName>
        <fullName evidence="9">Beta-hydroxyacyl-ACP dehydratase</fullName>
    </alternativeName>
</protein>
<evidence type="ECO:0000256" key="3">
    <source>
        <dbReference type="ARBA" id="ARBA00022490"/>
    </source>
</evidence>
<keyword evidence="11" id="KW-1185">Reference proteome</keyword>
<name>A0A853I3N3_9GAMM</name>